<dbReference type="SUPFAM" id="SSF55136">
    <property type="entry name" value="Probable bacterial effector-binding domain"/>
    <property type="match status" value="1"/>
</dbReference>
<dbReference type="PANTHER" id="PTHR40055">
    <property type="entry name" value="TRANSCRIPTIONAL REGULATOR YGIV-RELATED"/>
    <property type="match status" value="1"/>
</dbReference>
<evidence type="ECO:0000259" key="1">
    <source>
        <dbReference type="SMART" id="SM00871"/>
    </source>
</evidence>
<dbReference type="Pfam" id="PF06445">
    <property type="entry name" value="GyrI-like"/>
    <property type="match status" value="1"/>
</dbReference>
<proteinExistence type="predicted"/>
<dbReference type="Gene3D" id="3.20.80.10">
    <property type="entry name" value="Regulatory factor, effector binding domain"/>
    <property type="match status" value="1"/>
</dbReference>
<accession>A0A6S6SM67</accession>
<dbReference type="SMART" id="SM00871">
    <property type="entry name" value="AraC_E_bind"/>
    <property type="match status" value="1"/>
</dbReference>
<feature type="non-terminal residue" evidence="2">
    <location>
        <position position="1"/>
    </location>
</feature>
<dbReference type="InterPro" id="IPR010499">
    <property type="entry name" value="AraC_E-bd"/>
</dbReference>
<dbReference type="EMBL" id="CACVAZ010000031">
    <property type="protein sequence ID" value="CAA6806219.1"/>
    <property type="molecule type" value="Genomic_DNA"/>
</dbReference>
<dbReference type="InterPro" id="IPR011256">
    <property type="entry name" value="Reg_factor_effector_dom_sf"/>
</dbReference>
<reference evidence="2" key="1">
    <citation type="submission" date="2020-01" db="EMBL/GenBank/DDBJ databases">
        <authorList>
            <person name="Meier V. D."/>
            <person name="Meier V D."/>
        </authorList>
    </citation>
    <scope>NUCLEOTIDE SEQUENCE</scope>
    <source>
        <strain evidence="2">HLG_WM_MAG_02</strain>
    </source>
</reference>
<sequence length="179" mass="20914">QGYKAYSDNILHQSKSALASRADFSELTPTIVKMQPIESYYIRNKGYNINIKETWQKMQTWILSNNIDNPTQIALLHDNPTITPLADCQYVACVAEPEAKDMKSERLPKFQIAGGVYAKFNFEGIHGDMLKFIHWVHHEWMVKSEYETTTKPSYVIYHKNNFLEEDERFDVSFYVSITY</sequence>
<dbReference type="PANTHER" id="PTHR40055:SF1">
    <property type="entry name" value="TRANSCRIPTIONAL REGULATOR YGIV-RELATED"/>
    <property type="match status" value="1"/>
</dbReference>
<dbReference type="InterPro" id="IPR029442">
    <property type="entry name" value="GyrI-like"/>
</dbReference>
<dbReference type="InterPro" id="IPR050908">
    <property type="entry name" value="SmbC-like"/>
</dbReference>
<protein>
    <submittedName>
        <fullName evidence="2">AraC family transcriptional regulator</fullName>
    </submittedName>
</protein>
<name>A0A6S6SM67_9BACT</name>
<feature type="domain" description="AraC effector-binding" evidence="1">
    <location>
        <begin position="27"/>
        <end position="178"/>
    </location>
</feature>
<gene>
    <name evidence="2" type="ORF">HELGO_WM33156</name>
</gene>
<organism evidence="2">
    <name type="scientific">uncultured Sulfurovum sp</name>
    <dbReference type="NCBI Taxonomy" id="269237"/>
    <lineage>
        <taxon>Bacteria</taxon>
        <taxon>Pseudomonadati</taxon>
        <taxon>Campylobacterota</taxon>
        <taxon>Epsilonproteobacteria</taxon>
        <taxon>Campylobacterales</taxon>
        <taxon>Sulfurovaceae</taxon>
        <taxon>Sulfurovum</taxon>
        <taxon>environmental samples</taxon>
    </lineage>
</organism>
<evidence type="ECO:0000313" key="2">
    <source>
        <dbReference type="EMBL" id="CAA6806219.1"/>
    </source>
</evidence>
<dbReference type="AlphaFoldDB" id="A0A6S6SM67"/>